<reference evidence="1" key="1">
    <citation type="submission" date="2022-12" db="EMBL/GenBank/DDBJ databases">
        <title>Genome Sequence of Lasiodiplodia mahajangana.</title>
        <authorList>
            <person name="Buettner E."/>
        </authorList>
    </citation>
    <scope>NUCLEOTIDE SEQUENCE</scope>
    <source>
        <strain evidence="1">VT137</strain>
    </source>
</reference>
<sequence>MMQALRVQQTKAYPLRQEVYVPVTQAPWRNIVTQPAMASGPIDDEPTQNLTLTLDITVWDSDKRATNQIGYLDTQADANLMSSVMASFLGLKITQYTGRSFSGAGHTTIVPQGQLEAYFSWKQSETNKLHKETFVVLDTLPYDIILGKKFLDIYKVYVFNGRLLPLALKPPSKEEKQKMEKDREAEKAQQEADEEAERAKRREERERQRQGQA</sequence>
<accession>A0ACC2K058</accession>
<comment type="caution">
    <text evidence="1">The sequence shown here is derived from an EMBL/GenBank/DDBJ whole genome shotgun (WGS) entry which is preliminary data.</text>
</comment>
<dbReference type="EMBL" id="JAPUUL010000039">
    <property type="protein sequence ID" value="KAJ8133158.1"/>
    <property type="molecule type" value="Genomic_DNA"/>
</dbReference>
<gene>
    <name evidence="1" type="ORF">O1611_g459</name>
</gene>
<evidence type="ECO:0000313" key="2">
    <source>
        <dbReference type="Proteomes" id="UP001153332"/>
    </source>
</evidence>
<proteinExistence type="predicted"/>
<dbReference type="Proteomes" id="UP001153332">
    <property type="component" value="Unassembled WGS sequence"/>
</dbReference>
<protein>
    <submittedName>
        <fullName evidence="1">Uncharacterized protein</fullName>
    </submittedName>
</protein>
<evidence type="ECO:0000313" key="1">
    <source>
        <dbReference type="EMBL" id="KAJ8133158.1"/>
    </source>
</evidence>
<keyword evidence="2" id="KW-1185">Reference proteome</keyword>
<organism evidence="1 2">
    <name type="scientific">Lasiodiplodia mahajangana</name>
    <dbReference type="NCBI Taxonomy" id="1108764"/>
    <lineage>
        <taxon>Eukaryota</taxon>
        <taxon>Fungi</taxon>
        <taxon>Dikarya</taxon>
        <taxon>Ascomycota</taxon>
        <taxon>Pezizomycotina</taxon>
        <taxon>Dothideomycetes</taxon>
        <taxon>Dothideomycetes incertae sedis</taxon>
        <taxon>Botryosphaeriales</taxon>
        <taxon>Botryosphaeriaceae</taxon>
        <taxon>Lasiodiplodia</taxon>
    </lineage>
</organism>
<name>A0ACC2K058_9PEZI</name>